<reference evidence="11" key="2">
    <citation type="submission" date="2025-08" db="UniProtKB">
        <authorList>
            <consortium name="RefSeq"/>
        </authorList>
    </citation>
    <scope>IDENTIFICATION</scope>
    <source>
        <tissue evidence="11">Leaves</tissue>
    </source>
</reference>
<evidence type="ECO:0000256" key="7">
    <source>
        <dbReference type="ARBA" id="ARBA00044504"/>
    </source>
</evidence>
<proteinExistence type="inferred from homology"/>
<keyword evidence="5 9" id="KW-0472">Membrane</keyword>
<keyword evidence="3 9" id="KW-0812">Transmembrane</keyword>
<dbReference type="Gene3D" id="1.20.1250.20">
    <property type="entry name" value="MFS general substrate transporter like domains"/>
    <property type="match status" value="1"/>
</dbReference>
<feature type="region of interest" description="Disordered" evidence="8">
    <location>
        <begin position="460"/>
        <end position="487"/>
    </location>
</feature>
<dbReference type="Pfam" id="PF07690">
    <property type="entry name" value="MFS_1"/>
    <property type="match status" value="2"/>
</dbReference>
<feature type="compositionally biased region" description="Acidic residues" evidence="8">
    <location>
        <begin position="460"/>
        <end position="469"/>
    </location>
</feature>
<feature type="transmembrane region" description="Helical" evidence="9">
    <location>
        <begin position="293"/>
        <end position="311"/>
    </location>
</feature>
<feature type="transmembrane region" description="Helical" evidence="9">
    <location>
        <begin position="198"/>
        <end position="220"/>
    </location>
</feature>
<feature type="transmembrane region" description="Helical" evidence="9">
    <location>
        <begin position="73"/>
        <end position="95"/>
    </location>
</feature>
<dbReference type="GeneID" id="113714624"/>
<organism evidence="10 11">
    <name type="scientific">Coffea arabica</name>
    <name type="common">Arabian coffee</name>
    <dbReference type="NCBI Taxonomy" id="13443"/>
    <lineage>
        <taxon>Eukaryota</taxon>
        <taxon>Viridiplantae</taxon>
        <taxon>Streptophyta</taxon>
        <taxon>Embryophyta</taxon>
        <taxon>Tracheophyta</taxon>
        <taxon>Spermatophyta</taxon>
        <taxon>Magnoliopsida</taxon>
        <taxon>eudicotyledons</taxon>
        <taxon>Gunneridae</taxon>
        <taxon>Pentapetalae</taxon>
        <taxon>asterids</taxon>
        <taxon>lamiids</taxon>
        <taxon>Gentianales</taxon>
        <taxon>Rubiaceae</taxon>
        <taxon>Ixoroideae</taxon>
        <taxon>Gardenieae complex</taxon>
        <taxon>Bertiereae - Coffeeae clade</taxon>
        <taxon>Coffeeae</taxon>
        <taxon>Coffea</taxon>
    </lineage>
</organism>
<dbReference type="AlphaFoldDB" id="A0A6P6UUI3"/>
<dbReference type="InterPro" id="IPR044770">
    <property type="entry name" value="MFS_spinster-like"/>
</dbReference>
<evidence type="ECO:0000256" key="4">
    <source>
        <dbReference type="ARBA" id="ARBA00022989"/>
    </source>
</evidence>
<feature type="transmembrane region" description="Helical" evidence="9">
    <location>
        <begin position="266"/>
        <end position="287"/>
    </location>
</feature>
<evidence type="ECO:0000313" key="11">
    <source>
        <dbReference type="RefSeq" id="XP_027094364.2"/>
    </source>
</evidence>
<sequence>MKAETLTLILVNLAGIMERADESLLPGVYKEVGEALHTGPTGLGTLTLFRSMVQSLCYPLATYLAVRHNRAHVIAYGAFLWAAATFLVAFSSTYFEVAVSRALNGIGLAIVAPAVQSLVADSTDDSHRGIPGWRISFHLVGFISVVVGLLVRLFARDPHFPDGSARAVSKVPKKPFMSEVKDLVQEAKNVIGIQSFQIIVAQGVTGSFPWSALSFAAMWLELTGFSHAKTAFLMGLFVVANSLGGLFGGMMGDVLSKRLPNSGRIILSQISSASAIPLAAILLLGLPDNPSTIFLHALVLSITGFCISWNASATNNPIFAEIVPEKSRTSIYALDRSFESILSSFAPPVVGLLAQYIYGFKPAPEGSLQIATDRENATSLAKALYTAIGIPMALCCFIYSFLYRTYPRDRERAQMQALIESEMQLMELDTSRPRGVYGQVQSSDPKEHFLDGRTIIDMDNGEEEFDFDDSNEKTAIYRPSKASSSGE</sequence>
<gene>
    <name evidence="11" type="primary">LOC113714624</name>
</gene>
<evidence type="ECO:0000256" key="9">
    <source>
        <dbReference type="SAM" id="Phobius"/>
    </source>
</evidence>
<dbReference type="SUPFAM" id="SSF103473">
    <property type="entry name" value="MFS general substrate transporter"/>
    <property type="match status" value="1"/>
</dbReference>
<reference evidence="10" key="1">
    <citation type="journal article" date="2025" name="Foods">
        <title>Unveiling the Microbial Signatures of Arabica Coffee Cherries: Insights into Ripeness Specific Diversity, Functional Traits, and Implications for Quality and Safety.</title>
        <authorList>
            <consortium name="RefSeq"/>
            <person name="Tenea G.N."/>
            <person name="Cifuentes V."/>
            <person name="Reyes P."/>
            <person name="Cevallos-Vallejos M."/>
        </authorList>
    </citation>
    <scope>NUCLEOTIDE SEQUENCE [LARGE SCALE GENOMIC DNA]</scope>
</reference>
<evidence type="ECO:0000313" key="10">
    <source>
        <dbReference type="Proteomes" id="UP001652660"/>
    </source>
</evidence>
<dbReference type="CDD" id="cd17328">
    <property type="entry name" value="MFS_spinster_like"/>
    <property type="match status" value="1"/>
</dbReference>
<comment type="similarity">
    <text evidence="6">Belongs to the major facilitator superfamily. Spinster (TC 2.A.1.49) family.</text>
</comment>
<dbReference type="PANTHER" id="PTHR23505">
    <property type="entry name" value="SPINSTER"/>
    <property type="match status" value="1"/>
</dbReference>
<evidence type="ECO:0000256" key="3">
    <source>
        <dbReference type="ARBA" id="ARBA00022692"/>
    </source>
</evidence>
<feature type="transmembrane region" description="Helical" evidence="9">
    <location>
        <begin position="135"/>
        <end position="155"/>
    </location>
</feature>
<name>A0A6P6UUI3_COFAR</name>
<evidence type="ECO:0000256" key="5">
    <source>
        <dbReference type="ARBA" id="ARBA00023136"/>
    </source>
</evidence>
<dbReference type="GO" id="GO:0016020">
    <property type="term" value="C:membrane"/>
    <property type="evidence" value="ECO:0007669"/>
    <property type="project" value="UniProtKB-SubCell"/>
</dbReference>
<accession>A0A6P6UUI3</accession>
<dbReference type="Proteomes" id="UP001652660">
    <property type="component" value="Chromosome 10e"/>
</dbReference>
<evidence type="ECO:0000256" key="2">
    <source>
        <dbReference type="ARBA" id="ARBA00022448"/>
    </source>
</evidence>
<protein>
    <submittedName>
        <fullName evidence="11">Uncharacterized protein isoform X2</fullName>
    </submittedName>
</protein>
<comment type="subcellular location">
    <subcellularLocation>
        <location evidence="1">Membrane</location>
        <topology evidence="1">Multi-pass membrane protein</topology>
    </subcellularLocation>
</comment>
<dbReference type="RefSeq" id="XP_027094364.2">
    <property type="nucleotide sequence ID" value="XM_027238563.2"/>
</dbReference>
<dbReference type="InterPro" id="IPR011701">
    <property type="entry name" value="MFS"/>
</dbReference>
<comment type="similarity">
    <text evidence="7">Belongs to the major facilitator superfamily. Phosphate:H(+) symporter (TC 2.A.1.9) family.</text>
</comment>
<keyword evidence="10" id="KW-1185">Reference proteome</keyword>
<evidence type="ECO:0000256" key="1">
    <source>
        <dbReference type="ARBA" id="ARBA00004141"/>
    </source>
</evidence>
<feature type="transmembrane region" description="Helical" evidence="9">
    <location>
        <begin position="338"/>
        <end position="358"/>
    </location>
</feature>
<keyword evidence="2" id="KW-0813">Transport</keyword>
<keyword evidence="4 9" id="KW-1133">Transmembrane helix</keyword>
<dbReference type="GO" id="GO:0022857">
    <property type="term" value="F:transmembrane transporter activity"/>
    <property type="evidence" value="ECO:0007669"/>
    <property type="project" value="InterPro"/>
</dbReference>
<evidence type="ECO:0000256" key="8">
    <source>
        <dbReference type="SAM" id="MobiDB-lite"/>
    </source>
</evidence>
<dbReference type="PANTHER" id="PTHR23505:SF72">
    <property type="entry name" value="MAJOR FACILITATOR SUPERFAMILY (MFS) PROFILE DOMAIN-CONTAINING PROTEIN"/>
    <property type="match status" value="1"/>
</dbReference>
<evidence type="ECO:0000256" key="6">
    <source>
        <dbReference type="ARBA" id="ARBA00024338"/>
    </source>
</evidence>
<feature type="transmembrane region" description="Helical" evidence="9">
    <location>
        <begin position="383"/>
        <end position="402"/>
    </location>
</feature>
<dbReference type="InterPro" id="IPR036259">
    <property type="entry name" value="MFS_trans_sf"/>
</dbReference>
<feature type="transmembrane region" description="Helical" evidence="9">
    <location>
        <begin position="232"/>
        <end position="254"/>
    </location>
</feature>